<keyword evidence="8" id="KW-1185">Reference proteome</keyword>
<proteinExistence type="predicted"/>
<dbReference type="EMBL" id="BAAAKV010000058">
    <property type="protein sequence ID" value="GAA1189190.1"/>
    <property type="molecule type" value="Genomic_DNA"/>
</dbReference>
<evidence type="ECO:0000259" key="6">
    <source>
        <dbReference type="PROSITE" id="PS50977"/>
    </source>
</evidence>
<reference evidence="7 8" key="1">
    <citation type="journal article" date="2019" name="Int. J. Syst. Evol. Microbiol.">
        <title>The Global Catalogue of Microorganisms (GCM) 10K type strain sequencing project: providing services to taxonomists for standard genome sequencing and annotation.</title>
        <authorList>
            <consortium name="The Broad Institute Genomics Platform"/>
            <consortium name="The Broad Institute Genome Sequencing Center for Infectious Disease"/>
            <person name="Wu L."/>
            <person name="Ma J."/>
        </authorList>
    </citation>
    <scope>NUCLEOTIDE SEQUENCE [LARGE SCALE GENOMIC DNA]</scope>
    <source>
        <strain evidence="7 8">JCM 12696</strain>
    </source>
</reference>
<evidence type="ECO:0000313" key="8">
    <source>
        <dbReference type="Proteomes" id="UP001501371"/>
    </source>
</evidence>
<dbReference type="InterPro" id="IPR041347">
    <property type="entry name" value="MftR_C"/>
</dbReference>
<dbReference type="PANTHER" id="PTHR30055:SF238">
    <property type="entry name" value="MYCOFACTOCIN BIOSYNTHESIS TRANSCRIPTIONAL REGULATOR MFTR-RELATED"/>
    <property type="match status" value="1"/>
</dbReference>
<evidence type="ECO:0000256" key="4">
    <source>
        <dbReference type="PROSITE-ProRule" id="PRU00335"/>
    </source>
</evidence>
<evidence type="ECO:0000256" key="2">
    <source>
        <dbReference type="ARBA" id="ARBA00023125"/>
    </source>
</evidence>
<feature type="domain" description="HTH tetR-type" evidence="6">
    <location>
        <begin position="22"/>
        <end position="82"/>
    </location>
</feature>
<dbReference type="PANTHER" id="PTHR30055">
    <property type="entry name" value="HTH-TYPE TRANSCRIPTIONAL REGULATOR RUTR"/>
    <property type="match status" value="1"/>
</dbReference>
<dbReference type="Gene3D" id="1.10.357.10">
    <property type="entry name" value="Tetracycline Repressor, domain 2"/>
    <property type="match status" value="1"/>
</dbReference>
<dbReference type="Pfam" id="PF17754">
    <property type="entry name" value="TetR_C_14"/>
    <property type="match status" value="1"/>
</dbReference>
<feature type="compositionally biased region" description="Basic and acidic residues" evidence="5">
    <location>
        <begin position="245"/>
        <end position="254"/>
    </location>
</feature>
<dbReference type="SUPFAM" id="SSF46689">
    <property type="entry name" value="Homeodomain-like"/>
    <property type="match status" value="1"/>
</dbReference>
<gene>
    <name evidence="7" type="ORF">GCM10009654_53400</name>
</gene>
<dbReference type="PROSITE" id="PS50977">
    <property type="entry name" value="HTH_TETR_2"/>
    <property type="match status" value="1"/>
</dbReference>
<evidence type="ECO:0000313" key="7">
    <source>
        <dbReference type="EMBL" id="GAA1189190.1"/>
    </source>
</evidence>
<sequence length="254" mass="27820">MHTLHLVRTEGTVLGLRERKKRATRRALAEAAVRLAAEHGAENVTVEAISEAAGVSPRTFFNYFDTHDDAFVMIDRDVGERVRRAVREASAGRPPLEVVREAFAAELMNVEEQQEIWRLRATVLQRSPHLLIRGMGAHIADEIALAEAIAGRDGATTPAVSPTGRRRQPPCAERPAPGPFPDTSHLDLYPKLLASVANTAVRVSAEHWCAQAQAETPSPAAFLEIFHDVFDQLAAGLPQPQPGDRPSKDSRRTP</sequence>
<feature type="region of interest" description="Disordered" evidence="5">
    <location>
        <begin position="235"/>
        <end position="254"/>
    </location>
</feature>
<comment type="caution">
    <text evidence="7">The sequence shown here is derived from an EMBL/GenBank/DDBJ whole genome shotgun (WGS) entry which is preliminary data.</text>
</comment>
<keyword evidence="1" id="KW-0805">Transcription regulation</keyword>
<feature type="region of interest" description="Disordered" evidence="5">
    <location>
        <begin position="153"/>
        <end position="183"/>
    </location>
</feature>
<evidence type="ECO:0000256" key="5">
    <source>
        <dbReference type="SAM" id="MobiDB-lite"/>
    </source>
</evidence>
<feature type="DNA-binding region" description="H-T-H motif" evidence="4">
    <location>
        <begin position="45"/>
        <end position="64"/>
    </location>
</feature>
<dbReference type="InterPro" id="IPR001647">
    <property type="entry name" value="HTH_TetR"/>
</dbReference>
<dbReference type="InterPro" id="IPR050109">
    <property type="entry name" value="HTH-type_TetR-like_transc_reg"/>
</dbReference>
<protein>
    <submittedName>
        <fullName evidence="7">TetR/AcrR family transcriptional regulator</fullName>
    </submittedName>
</protein>
<evidence type="ECO:0000256" key="3">
    <source>
        <dbReference type="ARBA" id="ARBA00023163"/>
    </source>
</evidence>
<evidence type="ECO:0000256" key="1">
    <source>
        <dbReference type="ARBA" id="ARBA00023015"/>
    </source>
</evidence>
<organism evidence="7 8">
    <name type="scientific">Streptomyces hebeiensis</name>
    <dbReference type="NCBI Taxonomy" id="229486"/>
    <lineage>
        <taxon>Bacteria</taxon>
        <taxon>Bacillati</taxon>
        <taxon>Actinomycetota</taxon>
        <taxon>Actinomycetes</taxon>
        <taxon>Kitasatosporales</taxon>
        <taxon>Streptomycetaceae</taxon>
        <taxon>Streptomyces</taxon>
    </lineage>
</organism>
<keyword evidence="2 4" id="KW-0238">DNA-binding</keyword>
<keyword evidence="3" id="KW-0804">Transcription</keyword>
<accession>A0ABN1V165</accession>
<dbReference type="Pfam" id="PF00440">
    <property type="entry name" value="TetR_N"/>
    <property type="match status" value="1"/>
</dbReference>
<dbReference type="InterPro" id="IPR009057">
    <property type="entry name" value="Homeodomain-like_sf"/>
</dbReference>
<name>A0ABN1V165_9ACTN</name>
<dbReference type="Proteomes" id="UP001501371">
    <property type="component" value="Unassembled WGS sequence"/>
</dbReference>